<dbReference type="EMBL" id="CP063409">
    <property type="protein sequence ID" value="QSZ35520.1"/>
    <property type="molecule type" value="Genomic_DNA"/>
</dbReference>
<protein>
    <submittedName>
        <fullName evidence="2">Uncharacterized protein</fullName>
    </submittedName>
</protein>
<dbReference type="AlphaFoldDB" id="A0A8A3PK90"/>
<proteinExistence type="predicted"/>
<gene>
    <name evidence="2" type="ORF">DSL72_008390</name>
</gene>
<organism evidence="2 3">
    <name type="scientific">Monilinia vaccinii-corymbosi</name>
    <dbReference type="NCBI Taxonomy" id="61207"/>
    <lineage>
        <taxon>Eukaryota</taxon>
        <taxon>Fungi</taxon>
        <taxon>Dikarya</taxon>
        <taxon>Ascomycota</taxon>
        <taxon>Pezizomycotina</taxon>
        <taxon>Leotiomycetes</taxon>
        <taxon>Helotiales</taxon>
        <taxon>Sclerotiniaceae</taxon>
        <taxon>Monilinia</taxon>
    </lineage>
</organism>
<dbReference type="Proteomes" id="UP000672032">
    <property type="component" value="Chromosome 5"/>
</dbReference>
<keyword evidence="3" id="KW-1185">Reference proteome</keyword>
<dbReference type="OrthoDB" id="3546727at2759"/>
<evidence type="ECO:0000313" key="2">
    <source>
        <dbReference type="EMBL" id="QSZ35520.1"/>
    </source>
</evidence>
<feature type="region of interest" description="Disordered" evidence="1">
    <location>
        <begin position="85"/>
        <end position="116"/>
    </location>
</feature>
<name>A0A8A3PK90_9HELO</name>
<sequence>MPSVPTIDDIKVPSVPTIDDIKMLFAVLSQFTPNNKPFPSPNHMKLAQDLGLRDRNVSKALWFRLVKKVKTGEFGDFGDLIVEKQPVESPAKKRSKSGDKSGKGKGKKQAGCQSGG</sequence>
<evidence type="ECO:0000313" key="3">
    <source>
        <dbReference type="Proteomes" id="UP000672032"/>
    </source>
</evidence>
<reference evidence="2" key="1">
    <citation type="submission" date="2020-10" db="EMBL/GenBank/DDBJ databases">
        <title>Genome Sequence of Monilinia vaccinii-corymbosi Sheds Light on Mummy Berry Disease Infection of Blueberry and Mating Type.</title>
        <authorList>
            <person name="Yow A.G."/>
            <person name="Zhang Y."/>
            <person name="Bansal K."/>
            <person name="Eacker S.M."/>
            <person name="Sullivan S."/>
            <person name="Liachko I."/>
            <person name="Cubeta M.A."/>
            <person name="Rollins J.A."/>
            <person name="Ashrafi H."/>
        </authorList>
    </citation>
    <scope>NUCLEOTIDE SEQUENCE</scope>
    <source>
        <strain evidence="2">RL-1</strain>
    </source>
</reference>
<evidence type="ECO:0000256" key="1">
    <source>
        <dbReference type="SAM" id="MobiDB-lite"/>
    </source>
</evidence>
<accession>A0A8A3PK90</accession>